<protein>
    <recommendedName>
        <fullName evidence="1">Reverse transcriptase Ty1/copia-type domain-containing protein</fullName>
    </recommendedName>
</protein>
<dbReference type="InterPro" id="IPR043502">
    <property type="entry name" value="DNA/RNA_pol_sf"/>
</dbReference>
<dbReference type="SUPFAM" id="SSF56672">
    <property type="entry name" value="DNA/RNA polymerases"/>
    <property type="match status" value="1"/>
</dbReference>
<sequence>MNAELAIAGYWSTPPAIDLLRQHTLGRASLSLSLLISFSSLSVSPLPDITDVDRAALPNGLRPIVSEPHDHRTFLLPVLLEVSGLPPLPFLRAIEKALYGLKQAPRAWNSRIDKHLQEKGFIKCPYEHALYIQSKDKDVLIACLYVDDLIFTGSNPSMFGEFKEVMTKEFEMTDIGLMAYYLGIEVNQREDGSFISQAGYAREILKKFRMDNRGGQKREEQVFWRLGFPTARGEKGGGGNSFLQWEAARERRRRDGVLGGSFSGHRHHKKRCLSCLTASYYLPHIDDA</sequence>
<keyword evidence="3" id="KW-1185">Reference proteome</keyword>
<dbReference type="Pfam" id="PF07727">
    <property type="entry name" value="RVT_2"/>
    <property type="match status" value="1"/>
</dbReference>
<proteinExistence type="predicted"/>
<evidence type="ECO:0000313" key="2">
    <source>
        <dbReference type="EMBL" id="KAG6470191.1"/>
    </source>
</evidence>
<comment type="caution">
    <text evidence="2">The sequence shown here is derived from an EMBL/GenBank/DDBJ whole genome shotgun (WGS) entry which is preliminary data.</text>
</comment>
<dbReference type="AlphaFoldDB" id="A0A8J5ETH1"/>
<dbReference type="Proteomes" id="UP000734854">
    <property type="component" value="Unassembled WGS sequence"/>
</dbReference>
<organism evidence="2 3">
    <name type="scientific">Zingiber officinale</name>
    <name type="common">Ginger</name>
    <name type="synonym">Amomum zingiber</name>
    <dbReference type="NCBI Taxonomy" id="94328"/>
    <lineage>
        <taxon>Eukaryota</taxon>
        <taxon>Viridiplantae</taxon>
        <taxon>Streptophyta</taxon>
        <taxon>Embryophyta</taxon>
        <taxon>Tracheophyta</taxon>
        <taxon>Spermatophyta</taxon>
        <taxon>Magnoliopsida</taxon>
        <taxon>Liliopsida</taxon>
        <taxon>Zingiberales</taxon>
        <taxon>Zingiberaceae</taxon>
        <taxon>Zingiber</taxon>
    </lineage>
</organism>
<evidence type="ECO:0000259" key="1">
    <source>
        <dbReference type="Pfam" id="PF07727"/>
    </source>
</evidence>
<feature type="domain" description="Reverse transcriptase Ty1/copia-type" evidence="1">
    <location>
        <begin position="94"/>
        <end position="213"/>
    </location>
</feature>
<evidence type="ECO:0000313" key="3">
    <source>
        <dbReference type="Proteomes" id="UP000734854"/>
    </source>
</evidence>
<accession>A0A8J5ETH1</accession>
<dbReference type="InterPro" id="IPR013103">
    <property type="entry name" value="RVT_2"/>
</dbReference>
<dbReference type="EMBL" id="JACMSC010000021">
    <property type="protein sequence ID" value="KAG6470191.1"/>
    <property type="molecule type" value="Genomic_DNA"/>
</dbReference>
<gene>
    <name evidence="2" type="ORF">ZIOFF_071248</name>
</gene>
<name>A0A8J5ETH1_ZINOF</name>
<reference evidence="2 3" key="1">
    <citation type="submission" date="2020-08" db="EMBL/GenBank/DDBJ databases">
        <title>Plant Genome Project.</title>
        <authorList>
            <person name="Zhang R.-G."/>
        </authorList>
    </citation>
    <scope>NUCLEOTIDE SEQUENCE [LARGE SCALE GENOMIC DNA]</scope>
    <source>
        <tissue evidence="2">Rhizome</tissue>
    </source>
</reference>